<reference evidence="7 8" key="1">
    <citation type="submission" date="2023-10" db="EMBL/GenBank/DDBJ databases">
        <authorList>
            <person name="Maclean D."/>
            <person name="Macfadyen A."/>
        </authorList>
    </citation>
    <scope>NUCLEOTIDE SEQUENCE [LARGE SCALE GENOMIC DNA]</scope>
</reference>
<evidence type="ECO:0000256" key="3">
    <source>
        <dbReference type="ARBA" id="ARBA00022833"/>
    </source>
</evidence>
<proteinExistence type="predicted"/>
<dbReference type="AlphaFoldDB" id="A0AAV1I291"/>
<dbReference type="GO" id="GO:0008270">
    <property type="term" value="F:zinc ion binding"/>
    <property type="evidence" value="ECO:0007669"/>
    <property type="project" value="UniProtKB-KW"/>
</dbReference>
<evidence type="ECO:0000256" key="2">
    <source>
        <dbReference type="ARBA" id="ARBA00022771"/>
    </source>
</evidence>
<sequence length="321" mass="35187">MGGSWSRPERWIEAVKLACITTGIGALQFLRWQLAAADNRERQRERQRRHRRRGLFEPYESEEDTARDKKGLAGGVPSGMRQAALHLIDYQLTPMLVDQWRMALVQVLFESQPGPAIPESDPELRAVLLDSLKTYEREETERPAFGSQPHIHVPEAASSAGRSSSSQAAHDAAQSAVQRTRHAEAQRRADVAQHRYAEQASSSAGVAMPSSYPSAEHAEPTAPPARAAAREQAEASAPPMPEHVAQAYGQPSSSAQPPEEDEPDLECHICMDADVEVKSLPCNHRMCIPCAKAVCSMPDHAPQCPFCRAAITRLLRIAPAA</sequence>
<feature type="compositionally biased region" description="Basic and acidic residues" evidence="5">
    <location>
        <begin position="181"/>
        <end position="197"/>
    </location>
</feature>
<feature type="compositionally biased region" description="Low complexity" evidence="5">
    <location>
        <begin position="156"/>
        <end position="176"/>
    </location>
</feature>
<gene>
    <name evidence="7" type="ORF">CVIRNUC_004676</name>
</gene>
<keyword evidence="2 4" id="KW-0863">Zinc-finger</keyword>
<evidence type="ECO:0000256" key="4">
    <source>
        <dbReference type="PROSITE-ProRule" id="PRU00175"/>
    </source>
</evidence>
<dbReference type="EMBL" id="CAUYUE010000005">
    <property type="protein sequence ID" value="CAK0778985.1"/>
    <property type="molecule type" value="Genomic_DNA"/>
</dbReference>
<dbReference type="PROSITE" id="PS00518">
    <property type="entry name" value="ZF_RING_1"/>
    <property type="match status" value="1"/>
</dbReference>
<dbReference type="SMART" id="SM00184">
    <property type="entry name" value="RING"/>
    <property type="match status" value="1"/>
</dbReference>
<accession>A0AAV1I291</accession>
<dbReference type="InterPro" id="IPR001841">
    <property type="entry name" value="Znf_RING"/>
</dbReference>
<protein>
    <recommendedName>
        <fullName evidence="6">RING-type domain-containing protein</fullName>
    </recommendedName>
</protein>
<comment type="caution">
    <text evidence="7">The sequence shown here is derived from an EMBL/GenBank/DDBJ whole genome shotgun (WGS) entry which is preliminary data.</text>
</comment>
<name>A0AAV1I291_9CHLO</name>
<organism evidence="7 8">
    <name type="scientific">Coccomyxa viridis</name>
    <dbReference type="NCBI Taxonomy" id="1274662"/>
    <lineage>
        <taxon>Eukaryota</taxon>
        <taxon>Viridiplantae</taxon>
        <taxon>Chlorophyta</taxon>
        <taxon>core chlorophytes</taxon>
        <taxon>Trebouxiophyceae</taxon>
        <taxon>Trebouxiophyceae incertae sedis</taxon>
        <taxon>Coccomyxaceae</taxon>
        <taxon>Coccomyxa</taxon>
    </lineage>
</organism>
<evidence type="ECO:0000313" key="7">
    <source>
        <dbReference type="EMBL" id="CAK0778985.1"/>
    </source>
</evidence>
<evidence type="ECO:0000256" key="5">
    <source>
        <dbReference type="SAM" id="MobiDB-lite"/>
    </source>
</evidence>
<feature type="region of interest" description="Disordered" evidence="5">
    <location>
        <begin position="41"/>
        <end position="75"/>
    </location>
</feature>
<dbReference type="SUPFAM" id="SSF57850">
    <property type="entry name" value="RING/U-box"/>
    <property type="match status" value="1"/>
</dbReference>
<keyword evidence="1" id="KW-0479">Metal-binding</keyword>
<evidence type="ECO:0000256" key="1">
    <source>
        <dbReference type="ARBA" id="ARBA00022723"/>
    </source>
</evidence>
<dbReference type="Proteomes" id="UP001314263">
    <property type="component" value="Unassembled WGS sequence"/>
</dbReference>
<dbReference type="Gene3D" id="3.30.40.10">
    <property type="entry name" value="Zinc/RING finger domain, C3HC4 (zinc finger)"/>
    <property type="match status" value="1"/>
</dbReference>
<feature type="region of interest" description="Disordered" evidence="5">
    <location>
        <begin position="138"/>
        <end position="263"/>
    </location>
</feature>
<feature type="domain" description="RING-type" evidence="6">
    <location>
        <begin position="267"/>
        <end position="308"/>
    </location>
</feature>
<dbReference type="Pfam" id="PF13920">
    <property type="entry name" value="zf-C3HC4_3"/>
    <property type="match status" value="1"/>
</dbReference>
<dbReference type="PROSITE" id="PS50089">
    <property type="entry name" value="ZF_RING_2"/>
    <property type="match status" value="1"/>
</dbReference>
<dbReference type="InterPro" id="IPR013083">
    <property type="entry name" value="Znf_RING/FYVE/PHD"/>
</dbReference>
<evidence type="ECO:0000259" key="6">
    <source>
        <dbReference type="PROSITE" id="PS50089"/>
    </source>
</evidence>
<keyword evidence="3" id="KW-0862">Zinc</keyword>
<dbReference type="InterPro" id="IPR017907">
    <property type="entry name" value="Znf_RING_CS"/>
</dbReference>
<keyword evidence="8" id="KW-1185">Reference proteome</keyword>
<evidence type="ECO:0000313" key="8">
    <source>
        <dbReference type="Proteomes" id="UP001314263"/>
    </source>
</evidence>